<feature type="coiled-coil region" evidence="1">
    <location>
        <begin position="207"/>
        <end position="234"/>
    </location>
</feature>
<proteinExistence type="predicted"/>
<feature type="compositionally biased region" description="Polar residues" evidence="2">
    <location>
        <begin position="256"/>
        <end position="267"/>
    </location>
</feature>
<feature type="region of interest" description="Disordered" evidence="2">
    <location>
        <begin position="1"/>
        <end position="93"/>
    </location>
</feature>
<dbReference type="AlphaFoldDB" id="A0AB34JKW7"/>
<evidence type="ECO:0000256" key="1">
    <source>
        <dbReference type="SAM" id="Coils"/>
    </source>
</evidence>
<feature type="compositionally biased region" description="Basic and acidic residues" evidence="2">
    <location>
        <begin position="11"/>
        <end position="22"/>
    </location>
</feature>
<protein>
    <submittedName>
        <fullName evidence="3">Uncharacterized protein</fullName>
    </submittedName>
</protein>
<feature type="region of interest" description="Disordered" evidence="2">
    <location>
        <begin position="406"/>
        <end position="496"/>
    </location>
</feature>
<accession>A0AB34JKW7</accession>
<comment type="caution">
    <text evidence="3">The sequence shown here is derived from an EMBL/GenBank/DDBJ whole genome shotgun (WGS) entry which is preliminary data.</text>
</comment>
<dbReference type="Proteomes" id="UP001515480">
    <property type="component" value="Unassembled WGS sequence"/>
</dbReference>
<feature type="compositionally biased region" description="Basic and acidic residues" evidence="2">
    <location>
        <begin position="462"/>
        <end position="477"/>
    </location>
</feature>
<sequence length="496" mass="54734">MPSTMSPVRARKLDNSPYKDPDPQGLRYKSLIAERREYSSRLAASMTASRPQSATFRPQSATANKSKSQSKPRPWSAGPRPSEPVVAGGGAAVAAARRPTPMGGVVAINQATGNCTRSSYDLTQQGWQVDPEQRMMDRARERQFEKARASTAQLAEKLKNQERKTEWVQKQLVHCSQQLAQMRTLLVTVSEQRDAAYDAAEISAEETRVASDEASRLREENERLRQEVAELKGQPRELIRTYETGQAVRFSGVRSPRSSQENLVSTPPQEPSTEKEEEFDVGKLAAVWGEIFQEQQVQAAAMSEDVLKQAAAEVAAANPDAVDVNELLHAQQEFERFMAERKRERDSSFKLAVRLRQWLRRSQKRRAAESLFSGGQVEADDLGENADGDDQDVGLSQLLKQQSSRFMASANDDLDESGHDGSVGTAERPVEDILAGLSETPLAAEPEGQGGDSVAAFLGSAPDERAASKEEKTDRRPVSSMHKPNLKSKSMHSMSH</sequence>
<feature type="region of interest" description="Disordered" evidence="2">
    <location>
        <begin position="250"/>
        <end position="276"/>
    </location>
</feature>
<keyword evidence="1" id="KW-0175">Coiled coil</keyword>
<evidence type="ECO:0000256" key="2">
    <source>
        <dbReference type="SAM" id="MobiDB-lite"/>
    </source>
</evidence>
<feature type="compositionally biased region" description="Polar residues" evidence="2">
    <location>
        <begin position="46"/>
        <end position="71"/>
    </location>
</feature>
<keyword evidence="4" id="KW-1185">Reference proteome</keyword>
<dbReference type="EMBL" id="JBGBPQ010000007">
    <property type="protein sequence ID" value="KAL1521653.1"/>
    <property type="molecule type" value="Genomic_DNA"/>
</dbReference>
<reference evidence="3 4" key="1">
    <citation type="journal article" date="2024" name="Science">
        <title>Giant polyketide synthase enzymes in the biosynthesis of giant marine polyether toxins.</title>
        <authorList>
            <person name="Fallon T.R."/>
            <person name="Shende V.V."/>
            <person name="Wierzbicki I.H."/>
            <person name="Pendleton A.L."/>
            <person name="Watervoot N.F."/>
            <person name="Auber R.P."/>
            <person name="Gonzalez D.J."/>
            <person name="Wisecaver J.H."/>
            <person name="Moore B.S."/>
        </authorList>
    </citation>
    <scope>NUCLEOTIDE SEQUENCE [LARGE SCALE GENOMIC DNA]</scope>
    <source>
        <strain evidence="3 4">12B1</strain>
    </source>
</reference>
<organism evidence="3 4">
    <name type="scientific">Prymnesium parvum</name>
    <name type="common">Toxic golden alga</name>
    <dbReference type="NCBI Taxonomy" id="97485"/>
    <lineage>
        <taxon>Eukaryota</taxon>
        <taxon>Haptista</taxon>
        <taxon>Haptophyta</taxon>
        <taxon>Prymnesiophyceae</taxon>
        <taxon>Prymnesiales</taxon>
        <taxon>Prymnesiaceae</taxon>
        <taxon>Prymnesium</taxon>
    </lineage>
</organism>
<evidence type="ECO:0000313" key="4">
    <source>
        <dbReference type="Proteomes" id="UP001515480"/>
    </source>
</evidence>
<name>A0AB34JKW7_PRYPA</name>
<evidence type="ECO:0000313" key="3">
    <source>
        <dbReference type="EMBL" id="KAL1521653.1"/>
    </source>
</evidence>
<gene>
    <name evidence="3" type="ORF">AB1Y20_021310</name>
</gene>
<feature type="compositionally biased region" description="Basic residues" evidence="2">
    <location>
        <begin position="484"/>
        <end position="496"/>
    </location>
</feature>